<feature type="repeat" description="ANK" evidence="3">
    <location>
        <begin position="98"/>
        <end position="130"/>
    </location>
</feature>
<dbReference type="SMART" id="SM00248">
    <property type="entry name" value="ANK"/>
    <property type="match status" value="9"/>
</dbReference>
<dbReference type="Proteomes" id="UP000615593">
    <property type="component" value="Unassembled WGS sequence"/>
</dbReference>
<dbReference type="EMBL" id="BMWY01000001">
    <property type="protein sequence ID" value="GGZ43976.1"/>
    <property type="molecule type" value="Genomic_DNA"/>
</dbReference>
<reference evidence="5" key="1">
    <citation type="journal article" date="2019" name="Int. J. Syst. Evol. Microbiol.">
        <title>The Global Catalogue of Microorganisms (GCM) 10K type strain sequencing project: providing services to taxonomists for standard genome sequencing and annotation.</title>
        <authorList>
            <consortium name="The Broad Institute Genomics Platform"/>
            <consortium name="The Broad Institute Genome Sequencing Center for Infectious Disease"/>
            <person name="Wu L."/>
            <person name="Ma J."/>
        </authorList>
    </citation>
    <scope>NUCLEOTIDE SEQUENCE [LARGE SCALE GENOMIC DNA]</scope>
    <source>
        <strain evidence="5">KCTC 12708</strain>
    </source>
</reference>
<organism evidence="4 5">
    <name type="scientific">Mesonia mobilis</name>
    <dbReference type="NCBI Taxonomy" id="369791"/>
    <lineage>
        <taxon>Bacteria</taxon>
        <taxon>Pseudomonadati</taxon>
        <taxon>Bacteroidota</taxon>
        <taxon>Flavobacteriia</taxon>
        <taxon>Flavobacteriales</taxon>
        <taxon>Flavobacteriaceae</taxon>
        <taxon>Mesonia</taxon>
    </lineage>
</organism>
<keyword evidence="2 3" id="KW-0040">ANK repeat</keyword>
<feature type="repeat" description="ANK" evidence="3">
    <location>
        <begin position="271"/>
        <end position="304"/>
    </location>
</feature>
<proteinExistence type="predicted"/>
<sequence length="507" mass="55649">MKFVKEKEMKKILIITVLALMSSGIFAQDNVFLQRDFWSQQPSVEDVKAKIKAGHDPKEFNRSHFDGITIAILADAPQKAIEYLLALEGVDLDTRTHDARTYLIWAAYKGNFPVVKYLVDQKADVNLKGSHGFGAITFAAFAGVEDQRIYDYLTANGLSIQQENKGGANAMLLIMQKLKNLEMIDYFQQKGLDLNSKDHEGNNAFSYAAKGGNIEVMNALIEKGVDYKSKNNLGGNAILVASQGIRGATPKLETFKFLVEKGIDPNVVNKNGETPLILLSGRNQDATLIQYFLEKGVDANQTNTEGNNALINAAAGNSLEIVKILEEETKNINHKNNEGQTALMLAVKGNSEDVVSYLIENAAKVNVADKDGNNLVYYWANSAKRGRDGKVTAPSEEKLSVLEAQGFPFTKPQPNGNTLLHVAVQNNDLALVKKAIEWNVAVNAKNNEGNTALLLAALNSKNTEILKYLLKNGADKSITTDFEESAYDLANENEVLTNNGESLEFLK</sequence>
<feature type="repeat" description="ANK" evidence="3">
    <location>
        <begin position="448"/>
        <end position="481"/>
    </location>
</feature>
<protein>
    <recommendedName>
        <fullName evidence="6">Ankyrin repeat</fullName>
    </recommendedName>
</protein>
<evidence type="ECO:0000256" key="3">
    <source>
        <dbReference type="PROSITE-ProRule" id="PRU00023"/>
    </source>
</evidence>
<dbReference type="InterPro" id="IPR002110">
    <property type="entry name" value="Ankyrin_rpt"/>
</dbReference>
<dbReference type="SUPFAM" id="SSF48403">
    <property type="entry name" value="Ankyrin repeat"/>
    <property type="match status" value="2"/>
</dbReference>
<dbReference type="PANTHER" id="PTHR24198">
    <property type="entry name" value="ANKYRIN REPEAT AND PROTEIN KINASE DOMAIN-CONTAINING PROTEIN"/>
    <property type="match status" value="1"/>
</dbReference>
<dbReference type="PROSITE" id="PS50297">
    <property type="entry name" value="ANK_REP_REGION"/>
    <property type="match status" value="5"/>
</dbReference>
<dbReference type="Pfam" id="PF12796">
    <property type="entry name" value="Ank_2"/>
    <property type="match status" value="4"/>
</dbReference>
<comment type="caution">
    <text evidence="4">The sequence shown here is derived from an EMBL/GenBank/DDBJ whole genome shotgun (WGS) entry which is preliminary data.</text>
</comment>
<evidence type="ECO:0000256" key="2">
    <source>
        <dbReference type="ARBA" id="ARBA00023043"/>
    </source>
</evidence>
<feature type="repeat" description="ANK" evidence="3">
    <location>
        <begin position="200"/>
        <end position="232"/>
    </location>
</feature>
<keyword evidence="1" id="KW-0677">Repeat</keyword>
<feature type="repeat" description="ANK" evidence="3">
    <location>
        <begin position="415"/>
        <end position="447"/>
    </location>
</feature>
<dbReference type="PANTHER" id="PTHR24198:SF165">
    <property type="entry name" value="ANKYRIN REPEAT-CONTAINING PROTEIN-RELATED"/>
    <property type="match status" value="1"/>
</dbReference>
<accession>A0ABQ3BG85</accession>
<dbReference type="Gene3D" id="1.25.40.20">
    <property type="entry name" value="Ankyrin repeat-containing domain"/>
    <property type="match status" value="3"/>
</dbReference>
<evidence type="ECO:0000313" key="5">
    <source>
        <dbReference type="Proteomes" id="UP000615593"/>
    </source>
</evidence>
<dbReference type="InterPro" id="IPR036770">
    <property type="entry name" value="Ankyrin_rpt-contain_sf"/>
</dbReference>
<evidence type="ECO:0008006" key="6">
    <source>
        <dbReference type="Google" id="ProtNLM"/>
    </source>
</evidence>
<dbReference type="PROSITE" id="PS50088">
    <property type="entry name" value="ANK_REPEAT"/>
    <property type="match status" value="6"/>
</dbReference>
<evidence type="ECO:0000256" key="1">
    <source>
        <dbReference type="ARBA" id="ARBA00022737"/>
    </source>
</evidence>
<keyword evidence="5" id="KW-1185">Reference proteome</keyword>
<feature type="repeat" description="ANK" evidence="3">
    <location>
        <begin position="338"/>
        <end position="370"/>
    </location>
</feature>
<evidence type="ECO:0000313" key="4">
    <source>
        <dbReference type="EMBL" id="GGZ43976.1"/>
    </source>
</evidence>
<name>A0ABQ3BG85_9FLAO</name>
<gene>
    <name evidence="4" type="ORF">GCM10008088_01180</name>
</gene>